<evidence type="ECO:0000256" key="7">
    <source>
        <dbReference type="ARBA" id="ARBA00034296"/>
    </source>
</evidence>
<dbReference type="AlphaFoldDB" id="A0AAP0IBG5"/>
<gene>
    <name evidence="10" type="ORF">Scep_019739</name>
</gene>
<evidence type="ECO:0000256" key="2">
    <source>
        <dbReference type="ARBA" id="ARBA00022701"/>
    </source>
</evidence>
<proteinExistence type="inferred from homology"/>
<dbReference type="Gene3D" id="3.40.50.1440">
    <property type="entry name" value="Tubulin/FtsZ, GTPase domain"/>
    <property type="match status" value="1"/>
</dbReference>
<comment type="caution">
    <text evidence="10">The sequence shown here is derived from an EMBL/GenBank/DDBJ whole genome shotgun (WGS) entry which is preliminary data.</text>
</comment>
<keyword evidence="6" id="KW-0342">GTP-binding</keyword>
<comment type="catalytic activity">
    <reaction evidence="8">
        <text>GTP + H2O = GDP + phosphate + H(+)</text>
        <dbReference type="Rhea" id="RHEA:19669"/>
        <dbReference type="ChEBI" id="CHEBI:15377"/>
        <dbReference type="ChEBI" id="CHEBI:15378"/>
        <dbReference type="ChEBI" id="CHEBI:37565"/>
        <dbReference type="ChEBI" id="CHEBI:43474"/>
        <dbReference type="ChEBI" id="CHEBI:58189"/>
    </reaction>
    <physiologicalReaction direction="left-to-right" evidence="8">
        <dbReference type="Rhea" id="RHEA:19670"/>
    </physiologicalReaction>
</comment>
<evidence type="ECO:0000259" key="9">
    <source>
        <dbReference type="Pfam" id="PF00091"/>
    </source>
</evidence>
<dbReference type="GO" id="GO:0005200">
    <property type="term" value="F:structural constituent of cytoskeleton"/>
    <property type="evidence" value="ECO:0007669"/>
    <property type="project" value="InterPro"/>
</dbReference>
<dbReference type="InterPro" id="IPR003008">
    <property type="entry name" value="Tubulin_FtsZ_GTPase"/>
</dbReference>
<accession>A0AAP0IBG5</accession>
<dbReference type="InterPro" id="IPR002452">
    <property type="entry name" value="Alpha_tubulin"/>
</dbReference>
<dbReference type="PRINTS" id="PR01162">
    <property type="entry name" value="ALPHATUBULIN"/>
</dbReference>
<dbReference type="PRINTS" id="PR01161">
    <property type="entry name" value="TUBULIN"/>
</dbReference>
<evidence type="ECO:0000256" key="5">
    <source>
        <dbReference type="ARBA" id="ARBA00022842"/>
    </source>
</evidence>
<reference evidence="10 11" key="1">
    <citation type="submission" date="2024-01" db="EMBL/GenBank/DDBJ databases">
        <title>Genome assemblies of Stephania.</title>
        <authorList>
            <person name="Yang L."/>
        </authorList>
    </citation>
    <scope>NUCLEOTIDE SEQUENCE [LARGE SCALE GENOMIC DNA]</scope>
    <source>
        <strain evidence="10">JXDWG</strain>
        <tissue evidence="10">Leaf</tissue>
    </source>
</reference>
<dbReference type="EMBL" id="JBBNAG010000008">
    <property type="protein sequence ID" value="KAK9112220.1"/>
    <property type="molecule type" value="Genomic_DNA"/>
</dbReference>
<comment type="function">
    <text evidence="7">Tubulin is the major constituent of microtubules, a cylinder consisting of laterally associated linear protofilaments composed of alpha- and beta-tubulin heterodimers. Microtubules grow by the addition of GTP-tubulin dimers to the microtubule end, where a stabilizing cap forms. Below the cap, tubulin dimers are in GDP-bound state, owing to GTPase activity of alpha-tubulin.</text>
</comment>
<comment type="similarity">
    <text evidence="1">Belongs to the tubulin family.</text>
</comment>
<dbReference type="Pfam" id="PF00091">
    <property type="entry name" value="Tubulin"/>
    <property type="match status" value="1"/>
</dbReference>
<evidence type="ECO:0000256" key="3">
    <source>
        <dbReference type="ARBA" id="ARBA00022741"/>
    </source>
</evidence>
<sequence>MLSITMGYFSVSIPCGRVNSSHNGRNHLPRFVEVGSSNVGNSCWELYLLECGIQPDGQMPSDKSVGGGDAFNTLFSETGGVKHVPCAIFVDFEPNFTNKVTTGMYHQLFHNEQLISGKEDVANNFTHSYYRIGKEIE</sequence>
<organism evidence="10 11">
    <name type="scientific">Stephania cephalantha</name>
    <dbReference type="NCBI Taxonomy" id="152367"/>
    <lineage>
        <taxon>Eukaryota</taxon>
        <taxon>Viridiplantae</taxon>
        <taxon>Streptophyta</taxon>
        <taxon>Embryophyta</taxon>
        <taxon>Tracheophyta</taxon>
        <taxon>Spermatophyta</taxon>
        <taxon>Magnoliopsida</taxon>
        <taxon>Ranunculales</taxon>
        <taxon>Menispermaceae</taxon>
        <taxon>Menispermoideae</taxon>
        <taxon>Cissampelideae</taxon>
        <taxon>Stephania</taxon>
    </lineage>
</organism>
<name>A0AAP0IBG5_9MAGN</name>
<dbReference type="InterPro" id="IPR036525">
    <property type="entry name" value="Tubulin/FtsZ_GTPase_sf"/>
</dbReference>
<dbReference type="GO" id="GO:0005874">
    <property type="term" value="C:microtubule"/>
    <property type="evidence" value="ECO:0007669"/>
    <property type="project" value="UniProtKB-KW"/>
</dbReference>
<keyword evidence="5" id="KW-0460">Magnesium</keyword>
<evidence type="ECO:0000256" key="1">
    <source>
        <dbReference type="ARBA" id="ARBA00009636"/>
    </source>
</evidence>
<keyword evidence="2" id="KW-0493">Microtubule</keyword>
<evidence type="ECO:0000256" key="4">
    <source>
        <dbReference type="ARBA" id="ARBA00022801"/>
    </source>
</evidence>
<dbReference type="GO" id="GO:0016787">
    <property type="term" value="F:hydrolase activity"/>
    <property type="evidence" value="ECO:0007669"/>
    <property type="project" value="UniProtKB-KW"/>
</dbReference>
<dbReference type="GO" id="GO:0005525">
    <property type="term" value="F:GTP binding"/>
    <property type="evidence" value="ECO:0007669"/>
    <property type="project" value="UniProtKB-KW"/>
</dbReference>
<evidence type="ECO:0000256" key="8">
    <source>
        <dbReference type="ARBA" id="ARBA00049117"/>
    </source>
</evidence>
<protein>
    <recommendedName>
        <fullName evidence="9">Tubulin/FtsZ GTPase domain-containing protein</fullName>
    </recommendedName>
</protein>
<keyword evidence="3" id="KW-0547">Nucleotide-binding</keyword>
<evidence type="ECO:0000313" key="10">
    <source>
        <dbReference type="EMBL" id="KAK9112220.1"/>
    </source>
</evidence>
<evidence type="ECO:0000256" key="6">
    <source>
        <dbReference type="ARBA" id="ARBA00023134"/>
    </source>
</evidence>
<keyword evidence="11" id="KW-1185">Reference proteome</keyword>
<dbReference type="PANTHER" id="PTHR11588">
    <property type="entry name" value="TUBULIN"/>
    <property type="match status" value="1"/>
</dbReference>
<dbReference type="InterPro" id="IPR000217">
    <property type="entry name" value="Tubulin"/>
</dbReference>
<keyword evidence="4" id="KW-0378">Hydrolase</keyword>
<dbReference type="GO" id="GO:0007017">
    <property type="term" value="P:microtubule-based process"/>
    <property type="evidence" value="ECO:0007669"/>
    <property type="project" value="InterPro"/>
</dbReference>
<feature type="domain" description="Tubulin/FtsZ GTPase" evidence="9">
    <location>
        <begin position="37"/>
        <end position="136"/>
    </location>
</feature>
<dbReference type="Proteomes" id="UP001419268">
    <property type="component" value="Unassembled WGS sequence"/>
</dbReference>
<evidence type="ECO:0000313" key="11">
    <source>
        <dbReference type="Proteomes" id="UP001419268"/>
    </source>
</evidence>
<dbReference type="SUPFAM" id="SSF52490">
    <property type="entry name" value="Tubulin nucleotide-binding domain-like"/>
    <property type="match status" value="1"/>
</dbReference>